<organism evidence="2 3">
    <name type="scientific">Malus domestica</name>
    <name type="common">Apple</name>
    <name type="synonym">Pyrus malus</name>
    <dbReference type="NCBI Taxonomy" id="3750"/>
    <lineage>
        <taxon>Eukaryota</taxon>
        <taxon>Viridiplantae</taxon>
        <taxon>Streptophyta</taxon>
        <taxon>Embryophyta</taxon>
        <taxon>Tracheophyta</taxon>
        <taxon>Spermatophyta</taxon>
        <taxon>Magnoliopsida</taxon>
        <taxon>eudicotyledons</taxon>
        <taxon>Gunneridae</taxon>
        <taxon>Pentapetalae</taxon>
        <taxon>rosids</taxon>
        <taxon>fabids</taxon>
        <taxon>Rosales</taxon>
        <taxon>Rosaceae</taxon>
        <taxon>Amygdaloideae</taxon>
        <taxon>Maleae</taxon>
        <taxon>Malus</taxon>
    </lineage>
</organism>
<accession>A0A498HCP1</accession>
<dbReference type="EMBL" id="RDQH01000343">
    <property type="protein sequence ID" value="RXH68054.1"/>
    <property type="molecule type" value="Genomic_DNA"/>
</dbReference>
<gene>
    <name evidence="2" type="ORF">DVH24_028201</name>
</gene>
<proteinExistence type="predicted"/>
<feature type="domain" description="APO" evidence="1">
    <location>
        <begin position="141"/>
        <end position="250"/>
    </location>
</feature>
<comment type="caution">
    <text evidence="2">The sequence shown here is derived from an EMBL/GenBank/DDBJ whole genome shotgun (WGS) entry which is preliminary data.</text>
</comment>
<dbReference type="Proteomes" id="UP000290289">
    <property type="component" value="Chromosome 17"/>
</dbReference>
<protein>
    <recommendedName>
        <fullName evidence="1">APO domain-containing protein</fullName>
    </recommendedName>
</protein>
<feature type="domain" description="APO" evidence="1">
    <location>
        <begin position="28"/>
        <end position="130"/>
    </location>
</feature>
<dbReference type="AlphaFoldDB" id="A0A498HCP1"/>
<dbReference type="InterPro" id="IPR023342">
    <property type="entry name" value="APO_dom"/>
</dbReference>
<sequence length="359" mass="41371">MALRKKLWESSDFNGKFVYSFSRYYSSNKVDLRKLKPMIHNKIQNPAKDYPMLAMIPVAQEVMECRRLVMQGVSTLLKMVPVLACKLLVGSNVVARIKFEWIVGGLKDVLVPVEAFHLKHMFQDVIKHHQSECVGVNGAESLLPDELILVASETLRAWEILRNGMEKLLKVYPAKKFVLGYLDIRLHGVFKYESEQGIHFWRRANVDDLVPSKSVWRWQPQDPQVPSNEGKGFYGHAPAMIKLCTQAGVIAPPKVSLHDETAGCKYHTWRSKKLPRIVRSQMCVELLIVVTFDLKWENEPHRSSRKTMNDYEVRDGWQYQLSTYCPPSLHDKGEQICSFALAMDIEQECIVERVKARKE</sequence>
<evidence type="ECO:0000313" key="2">
    <source>
        <dbReference type="EMBL" id="RXH68054.1"/>
    </source>
</evidence>
<dbReference type="Pfam" id="PF05634">
    <property type="entry name" value="APO_RNA-bind"/>
    <property type="match status" value="2"/>
</dbReference>
<dbReference type="STRING" id="3750.A0A498HCP1"/>
<dbReference type="GO" id="GO:0003723">
    <property type="term" value="F:RNA binding"/>
    <property type="evidence" value="ECO:0007669"/>
    <property type="project" value="InterPro"/>
</dbReference>
<keyword evidence="3" id="KW-1185">Reference proteome</keyword>
<evidence type="ECO:0000259" key="1">
    <source>
        <dbReference type="Pfam" id="PF05634"/>
    </source>
</evidence>
<name>A0A498HCP1_MALDO</name>
<reference evidence="2 3" key="1">
    <citation type="submission" date="2018-10" db="EMBL/GenBank/DDBJ databases">
        <title>A high-quality apple genome assembly.</title>
        <authorList>
            <person name="Hu J."/>
        </authorList>
    </citation>
    <scope>NUCLEOTIDE SEQUENCE [LARGE SCALE GENOMIC DNA]</scope>
    <source>
        <strain evidence="3">cv. HFTH1</strain>
        <tissue evidence="2">Young leaf</tissue>
    </source>
</reference>
<evidence type="ECO:0000313" key="3">
    <source>
        <dbReference type="Proteomes" id="UP000290289"/>
    </source>
</evidence>